<feature type="transmembrane region" description="Helical" evidence="1">
    <location>
        <begin position="12"/>
        <end position="34"/>
    </location>
</feature>
<evidence type="ECO:0000313" key="2">
    <source>
        <dbReference type="EMBL" id="MDQ0314556.1"/>
    </source>
</evidence>
<name>A0AAE3VMT2_9HYPH</name>
<keyword evidence="1" id="KW-1133">Transmembrane helix</keyword>
<dbReference type="Gene3D" id="3.30.450.20">
    <property type="entry name" value="PAS domain"/>
    <property type="match status" value="1"/>
</dbReference>
<dbReference type="Proteomes" id="UP001229244">
    <property type="component" value="Unassembled WGS sequence"/>
</dbReference>
<keyword evidence="1" id="KW-0812">Transmembrane</keyword>
<comment type="caution">
    <text evidence="2">The sequence shown here is derived from an EMBL/GenBank/DDBJ whole genome shotgun (WGS) entry which is preliminary data.</text>
</comment>
<dbReference type="RefSeq" id="WP_306884334.1">
    <property type="nucleotide sequence ID" value="NZ_JAUSUL010000001.1"/>
</dbReference>
<dbReference type="AlphaFoldDB" id="A0AAE3VMT2"/>
<accession>A0AAE3VMT2</accession>
<reference evidence="2" key="1">
    <citation type="submission" date="2023-07" db="EMBL/GenBank/DDBJ databases">
        <title>Genomic Encyclopedia of Type Strains, Phase IV (KMG-IV): sequencing the most valuable type-strain genomes for metagenomic binning, comparative biology and taxonomic classification.</title>
        <authorList>
            <person name="Goeker M."/>
        </authorList>
    </citation>
    <scope>NUCLEOTIDE SEQUENCE</scope>
    <source>
        <strain evidence="2">DSM 21202</strain>
    </source>
</reference>
<proteinExistence type="predicted"/>
<keyword evidence="1" id="KW-0472">Membrane</keyword>
<evidence type="ECO:0000256" key="1">
    <source>
        <dbReference type="SAM" id="Phobius"/>
    </source>
</evidence>
<feature type="transmembrane region" description="Helical" evidence="1">
    <location>
        <begin position="293"/>
        <end position="317"/>
    </location>
</feature>
<organism evidence="2 3">
    <name type="scientific">Amorphus orientalis</name>
    <dbReference type="NCBI Taxonomy" id="649198"/>
    <lineage>
        <taxon>Bacteria</taxon>
        <taxon>Pseudomonadati</taxon>
        <taxon>Pseudomonadota</taxon>
        <taxon>Alphaproteobacteria</taxon>
        <taxon>Hyphomicrobiales</taxon>
        <taxon>Amorphaceae</taxon>
        <taxon>Amorphus</taxon>
    </lineage>
</organism>
<evidence type="ECO:0000313" key="3">
    <source>
        <dbReference type="Proteomes" id="UP001229244"/>
    </source>
</evidence>
<protein>
    <submittedName>
        <fullName evidence="2">Antitoxin component of MazEF toxin-antitoxin module</fullName>
    </submittedName>
</protein>
<dbReference type="Gene3D" id="6.10.340.10">
    <property type="match status" value="1"/>
</dbReference>
<gene>
    <name evidence="2" type="ORF">J2S73_000993</name>
</gene>
<dbReference type="EMBL" id="JAUSUL010000001">
    <property type="protein sequence ID" value="MDQ0314556.1"/>
    <property type="molecule type" value="Genomic_DNA"/>
</dbReference>
<sequence>MARSKTPYPALATAIFVFVVGLFALLMIGTAFLVRGLVAQEGEAALAQAVEARGRGLQTTFLRSLYQTWTQVDTLAGSITAPKPGDELGTRLSELTQGDSWVAWAGYADLQGIVEQASNGLLEGVSVASRPWFSQGLRGPFAGDAHEAVLLAEKLGQSSNEPLRFLDLAAPVNDAARRPIGVLGVHIDVAEARNRFRETAEALGVEAFLIGAGGDVVIAPSNAPMEQLTTSSLRAARVGTGRAFIETWPDGQEYMTVVLDDLRYRELPDFGWSMAVRIPTDILLSAQAQIQRALMLAIAAGLAIVVLITGLFVALYARPFSRLAASATEIAAGNDVYPYESRRTREVAAISAALAILQGRNSPP</sequence>
<keyword evidence="3" id="KW-1185">Reference proteome</keyword>